<proteinExistence type="predicted"/>
<keyword evidence="2" id="KW-1133">Transmembrane helix</keyword>
<organism evidence="3 4">
    <name type="scientific">Lupinus albus</name>
    <name type="common">White lupine</name>
    <name type="synonym">Lupinus termis</name>
    <dbReference type="NCBI Taxonomy" id="3870"/>
    <lineage>
        <taxon>Eukaryota</taxon>
        <taxon>Viridiplantae</taxon>
        <taxon>Streptophyta</taxon>
        <taxon>Embryophyta</taxon>
        <taxon>Tracheophyta</taxon>
        <taxon>Spermatophyta</taxon>
        <taxon>Magnoliopsida</taxon>
        <taxon>eudicotyledons</taxon>
        <taxon>Gunneridae</taxon>
        <taxon>Pentapetalae</taxon>
        <taxon>rosids</taxon>
        <taxon>fabids</taxon>
        <taxon>Fabales</taxon>
        <taxon>Fabaceae</taxon>
        <taxon>Papilionoideae</taxon>
        <taxon>50 kb inversion clade</taxon>
        <taxon>genistoids sensu lato</taxon>
        <taxon>core genistoids</taxon>
        <taxon>Genisteae</taxon>
        <taxon>Lupinus</taxon>
    </lineage>
</organism>
<feature type="compositionally biased region" description="Basic residues" evidence="1">
    <location>
        <begin position="1"/>
        <end position="23"/>
    </location>
</feature>
<protein>
    <submittedName>
        <fullName evidence="3">Uncharacterized protein</fullName>
    </submittedName>
</protein>
<feature type="region of interest" description="Disordered" evidence="1">
    <location>
        <begin position="1"/>
        <end position="35"/>
    </location>
</feature>
<reference evidence="4" key="1">
    <citation type="journal article" date="2020" name="Nat. Commun.">
        <title>Genome sequence of the cluster root forming white lupin.</title>
        <authorList>
            <person name="Hufnagel B."/>
            <person name="Marques A."/>
            <person name="Soriano A."/>
            <person name="Marques L."/>
            <person name="Divol F."/>
            <person name="Doumas P."/>
            <person name="Sallet E."/>
            <person name="Mancinotti D."/>
            <person name="Carrere S."/>
            <person name="Marande W."/>
            <person name="Arribat S."/>
            <person name="Keller J."/>
            <person name="Huneau C."/>
            <person name="Blein T."/>
            <person name="Aime D."/>
            <person name="Laguerre M."/>
            <person name="Taylor J."/>
            <person name="Schubert V."/>
            <person name="Nelson M."/>
            <person name="Geu-Flores F."/>
            <person name="Crespi M."/>
            <person name="Gallardo-Guerrero K."/>
            <person name="Delaux P.-M."/>
            <person name="Salse J."/>
            <person name="Berges H."/>
            <person name="Guyot R."/>
            <person name="Gouzy J."/>
            <person name="Peret B."/>
        </authorList>
    </citation>
    <scope>NUCLEOTIDE SEQUENCE [LARGE SCALE GENOMIC DNA]</scope>
    <source>
        <strain evidence="4">cv. Amiga</strain>
    </source>
</reference>
<evidence type="ECO:0000313" key="3">
    <source>
        <dbReference type="EMBL" id="KAE9603079.1"/>
    </source>
</evidence>
<comment type="caution">
    <text evidence="3">The sequence shown here is derived from an EMBL/GenBank/DDBJ whole genome shotgun (WGS) entry which is preliminary data.</text>
</comment>
<dbReference type="Proteomes" id="UP000447434">
    <property type="component" value="Chromosome 12"/>
</dbReference>
<evidence type="ECO:0000256" key="1">
    <source>
        <dbReference type="SAM" id="MobiDB-lite"/>
    </source>
</evidence>
<keyword evidence="4" id="KW-1185">Reference proteome</keyword>
<evidence type="ECO:0000313" key="4">
    <source>
        <dbReference type="Proteomes" id="UP000447434"/>
    </source>
</evidence>
<name>A0A6A4PNJ1_LUPAL</name>
<keyword evidence="2" id="KW-0812">Transmembrane</keyword>
<accession>A0A6A4PNJ1</accession>
<dbReference type="AlphaFoldDB" id="A0A6A4PNJ1"/>
<feature type="transmembrane region" description="Helical" evidence="2">
    <location>
        <begin position="57"/>
        <end position="76"/>
    </location>
</feature>
<dbReference type="EMBL" id="WOCE01000012">
    <property type="protein sequence ID" value="KAE9603079.1"/>
    <property type="molecule type" value="Genomic_DNA"/>
</dbReference>
<evidence type="ECO:0000256" key="2">
    <source>
        <dbReference type="SAM" id="Phobius"/>
    </source>
</evidence>
<sequence length="101" mass="11212">MVKAKLRQPRSLGLKRGKGRSRNRASPFTLFSSGHGDGLGVHRWGKVMRLRWRRSALGIRCGLWVDVVTLFLGQLLNAGAQTSFEYGQGCIHSGDSFILMP</sequence>
<gene>
    <name evidence="3" type="ORF">Lalb_Chr12g0206511</name>
</gene>
<keyword evidence="2" id="KW-0472">Membrane</keyword>